<reference evidence="1 2" key="1">
    <citation type="submission" date="2018-05" db="EMBL/GenBank/DDBJ databases">
        <title>Genome sequencing and assembly of the regulated plant pathogen Lachnellula willkommii and related sister species for the development of diagnostic species identification markers.</title>
        <authorList>
            <person name="Giroux E."/>
            <person name="Bilodeau G."/>
        </authorList>
    </citation>
    <scope>NUCLEOTIDE SEQUENCE [LARGE SCALE GENOMIC DNA]</scope>
    <source>
        <strain evidence="1 2">CBS 160.35</strain>
    </source>
</reference>
<protein>
    <submittedName>
        <fullName evidence="1">C-factor</fullName>
    </submittedName>
</protein>
<dbReference type="PANTHER" id="PTHR45458:SF1">
    <property type="entry name" value="SHORT CHAIN DEHYDROGENASE"/>
    <property type="match status" value="1"/>
</dbReference>
<dbReference type="OrthoDB" id="5296at2759"/>
<evidence type="ECO:0000313" key="1">
    <source>
        <dbReference type="EMBL" id="TVY38427.1"/>
    </source>
</evidence>
<dbReference type="InterPro" id="IPR052184">
    <property type="entry name" value="SDR_enzymes"/>
</dbReference>
<comment type="caution">
    <text evidence="1">The sequence shown here is derived from an EMBL/GenBank/DDBJ whole genome shotgun (WGS) entry which is preliminary data.</text>
</comment>
<organism evidence="1 2">
    <name type="scientific">Lachnellula occidentalis</name>
    <dbReference type="NCBI Taxonomy" id="215460"/>
    <lineage>
        <taxon>Eukaryota</taxon>
        <taxon>Fungi</taxon>
        <taxon>Dikarya</taxon>
        <taxon>Ascomycota</taxon>
        <taxon>Pezizomycotina</taxon>
        <taxon>Leotiomycetes</taxon>
        <taxon>Helotiales</taxon>
        <taxon>Lachnaceae</taxon>
        <taxon>Lachnellula</taxon>
    </lineage>
</organism>
<keyword evidence="2" id="KW-1185">Reference proteome</keyword>
<name>A0A8H8RPP7_9HELO</name>
<dbReference type="PANTHER" id="PTHR45458">
    <property type="entry name" value="SHORT-CHAIN DEHYDROGENASE/REDUCTASE SDR"/>
    <property type="match status" value="1"/>
</dbReference>
<dbReference type="Gene3D" id="3.40.50.720">
    <property type="entry name" value="NAD(P)-binding Rossmann-like Domain"/>
    <property type="match status" value="1"/>
</dbReference>
<accession>A0A8H8RPP7</accession>
<proteinExistence type="predicted"/>
<dbReference type="PRINTS" id="PR00081">
    <property type="entry name" value="GDHRDH"/>
</dbReference>
<dbReference type="SUPFAM" id="SSF51735">
    <property type="entry name" value="NAD(P)-binding Rossmann-fold domains"/>
    <property type="match status" value="1"/>
</dbReference>
<evidence type="ECO:0000313" key="2">
    <source>
        <dbReference type="Proteomes" id="UP000443090"/>
    </source>
</evidence>
<dbReference type="InterPro" id="IPR036291">
    <property type="entry name" value="NAD(P)-bd_dom_sf"/>
</dbReference>
<dbReference type="EMBL" id="QGMI01000603">
    <property type="protein sequence ID" value="TVY38427.1"/>
    <property type="molecule type" value="Genomic_DNA"/>
</dbReference>
<dbReference type="Pfam" id="PF00106">
    <property type="entry name" value="adh_short"/>
    <property type="match status" value="1"/>
</dbReference>
<sequence length="259" mass="28018">MGSYLITGASRGLGFEMTRQLVSLPVSQVNKVFATTRADAPGLNEIAQKSDGRLVVIKLDVSKEATIKEAAEEVEAHLVGKGLDVLINNAGTMLWSPNGVVTMDNLEETFMTNVLGVHWVTQAFFSLLQKGNLKKFANITSTLGSIAMASQYAAGPSPAYKISKTALNSLTVQYALGYEKEGFTFLLSAPVKLTFCLEYLKTDLGSQNADLDVDVGAKATLDKILGAGREQNGQFLNIHVKGWEEKEGPNRYDGVNPPW</sequence>
<dbReference type="GO" id="GO:0016616">
    <property type="term" value="F:oxidoreductase activity, acting on the CH-OH group of donors, NAD or NADP as acceptor"/>
    <property type="evidence" value="ECO:0007669"/>
    <property type="project" value="TreeGrafter"/>
</dbReference>
<dbReference type="AlphaFoldDB" id="A0A8H8RPP7"/>
<dbReference type="InterPro" id="IPR002347">
    <property type="entry name" value="SDR_fam"/>
</dbReference>
<dbReference type="Proteomes" id="UP000443090">
    <property type="component" value="Unassembled WGS sequence"/>
</dbReference>
<gene>
    <name evidence="1" type="primary">csgA</name>
    <name evidence="1" type="ORF">LOCC1_G006930</name>
</gene>